<feature type="signal peptide" evidence="2">
    <location>
        <begin position="1"/>
        <end position="24"/>
    </location>
</feature>
<evidence type="ECO:0000256" key="1">
    <source>
        <dbReference type="SAM" id="Coils"/>
    </source>
</evidence>
<name>A0A1M7MDI6_9BACI</name>
<dbReference type="EMBL" id="FRCZ01000002">
    <property type="protein sequence ID" value="SHM88404.1"/>
    <property type="molecule type" value="Genomic_DNA"/>
</dbReference>
<dbReference type="Gene3D" id="1.20.120.570">
    <property type="entry name" value="YkyA-like"/>
    <property type="match status" value="1"/>
</dbReference>
<organism evidence="3 4">
    <name type="scientific">Gracilibacillus kekensis</name>
    <dbReference type="NCBI Taxonomy" id="1027249"/>
    <lineage>
        <taxon>Bacteria</taxon>
        <taxon>Bacillati</taxon>
        <taxon>Bacillota</taxon>
        <taxon>Bacilli</taxon>
        <taxon>Bacillales</taxon>
        <taxon>Bacillaceae</taxon>
        <taxon>Gracilibacillus</taxon>
    </lineage>
</organism>
<keyword evidence="3" id="KW-0449">Lipoprotein</keyword>
<dbReference type="Pfam" id="PF10368">
    <property type="entry name" value="YkyA"/>
    <property type="match status" value="1"/>
</dbReference>
<dbReference type="InterPro" id="IPR036785">
    <property type="entry name" value="YkyA-like_sf"/>
</dbReference>
<reference evidence="3 4" key="1">
    <citation type="submission" date="2016-11" db="EMBL/GenBank/DDBJ databases">
        <authorList>
            <person name="Jaros S."/>
            <person name="Januszkiewicz K."/>
            <person name="Wedrychowicz H."/>
        </authorList>
    </citation>
    <scope>NUCLEOTIDE SEQUENCE [LARGE SCALE GENOMIC DNA]</scope>
    <source>
        <strain evidence="3 4">CGMCC 1.10681</strain>
    </source>
</reference>
<dbReference type="STRING" id="1027249.SAMN05216179_1156"/>
<dbReference type="InterPro" id="IPR019454">
    <property type="entry name" value="Lipoprot_YkyA-like"/>
</dbReference>
<proteinExistence type="predicted"/>
<feature type="coiled-coil region" evidence="1">
    <location>
        <begin position="48"/>
        <end position="118"/>
    </location>
</feature>
<sequence length="214" mass="25240">MRKLLFIAFLLTLFLVGCSGETVANDMYNHLEETVEIEKTFVEQQEPFMELEQEEQDLYNQIIELSADEMDKITSLSEKAITTIDERKELLQTELESMEAAEQEFSQVNDYVEDLEEDPKSIASDMIQTMEERYNTYGQLNEAYHASLDQDKVLYELFMDEELTEEDLRSQIETVNNSYDKVTEINNKFNELTDQYNQLKEDFYQSVELNVVYE</sequence>
<keyword evidence="2" id="KW-0732">Signal</keyword>
<dbReference type="PROSITE" id="PS51257">
    <property type="entry name" value="PROKAR_LIPOPROTEIN"/>
    <property type="match status" value="1"/>
</dbReference>
<dbReference type="OrthoDB" id="2576511at2"/>
<dbReference type="RefSeq" id="WP_073200610.1">
    <property type="nucleotide sequence ID" value="NZ_FRCZ01000002.1"/>
</dbReference>
<evidence type="ECO:0000313" key="4">
    <source>
        <dbReference type="Proteomes" id="UP000184184"/>
    </source>
</evidence>
<keyword evidence="1" id="KW-0175">Coiled coil</keyword>
<evidence type="ECO:0000256" key="2">
    <source>
        <dbReference type="SAM" id="SignalP"/>
    </source>
</evidence>
<feature type="chain" id="PRO_5012003080" evidence="2">
    <location>
        <begin position="25"/>
        <end position="214"/>
    </location>
</feature>
<dbReference type="SUPFAM" id="SSF140423">
    <property type="entry name" value="MW0975(SA0943)-like"/>
    <property type="match status" value="1"/>
</dbReference>
<evidence type="ECO:0000313" key="3">
    <source>
        <dbReference type="EMBL" id="SHM88404.1"/>
    </source>
</evidence>
<gene>
    <name evidence="3" type="ORF">SAMN05216179_1156</name>
</gene>
<accession>A0A1M7MDI6</accession>
<protein>
    <submittedName>
        <fullName evidence="3">Putative cell-wall binding lipoprotein</fullName>
    </submittedName>
</protein>
<keyword evidence="4" id="KW-1185">Reference proteome</keyword>
<dbReference type="AlphaFoldDB" id="A0A1M7MDI6"/>
<dbReference type="Proteomes" id="UP000184184">
    <property type="component" value="Unassembled WGS sequence"/>
</dbReference>